<dbReference type="Proteomes" id="UP000636479">
    <property type="component" value="Unassembled WGS sequence"/>
</dbReference>
<comment type="caution">
    <text evidence="2">The sequence shown here is derived from an EMBL/GenBank/DDBJ whole genome shotgun (WGS) entry which is preliminary data.</text>
</comment>
<dbReference type="AlphaFoldDB" id="A0A8H6SXS5"/>
<name>A0A8H6SXS5_9AGAR</name>
<evidence type="ECO:0000256" key="1">
    <source>
        <dbReference type="SAM" id="MobiDB-lite"/>
    </source>
</evidence>
<gene>
    <name evidence="2" type="ORF">MIND_00502800</name>
</gene>
<organism evidence="2 3">
    <name type="scientific">Mycena indigotica</name>
    <dbReference type="NCBI Taxonomy" id="2126181"/>
    <lineage>
        <taxon>Eukaryota</taxon>
        <taxon>Fungi</taxon>
        <taxon>Dikarya</taxon>
        <taxon>Basidiomycota</taxon>
        <taxon>Agaricomycotina</taxon>
        <taxon>Agaricomycetes</taxon>
        <taxon>Agaricomycetidae</taxon>
        <taxon>Agaricales</taxon>
        <taxon>Marasmiineae</taxon>
        <taxon>Mycenaceae</taxon>
        <taxon>Mycena</taxon>
    </lineage>
</organism>
<accession>A0A8H6SXS5</accession>
<reference evidence="2" key="1">
    <citation type="submission" date="2020-05" db="EMBL/GenBank/DDBJ databases">
        <title>Mycena genomes resolve the evolution of fungal bioluminescence.</title>
        <authorList>
            <person name="Tsai I.J."/>
        </authorList>
    </citation>
    <scope>NUCLEOTIDE SEQUENCE</scope>
    <source>
        <strain evidence="2">171206Taipei</strain>
    </source>
</reference>
<proteinExistence type="predicted"/>
<feature type="region of interest" description="Disordered" evidence="1">
    <location>
        <begin position="201"/>
        <end position="221"/>
    </location>
</feature>
<dbReference type="EMBL" id="JACAZF010000004">
    <property type="protein sequence ID" value="KAF7307095.1"/>
    <property type="molecule type" value="Genomic_DNA"/>
</dbReference>
<dbReference type="GeneID" id="59344338"/>
<dbReference type="OrthoDB" id="2537650at2759"/>
<feature type="compositionally biased region" description="Polar residues" evidence="1">
    <location>
        <begin position="201"/>
        <end position="212"/>
    </location>
</feature>
<evidence type="ECO:0000313" key="3">
    <source>
        <dbReference type="Proteomes" id="UP000636479"/>
    </source>
</evidence>
<evidence type="ECO:0000313" key="2">
    <source>
        <dbReference type="EMBL" id="KAF7307095.1"/>
    </source>
</evidence>
<feature type="region of interest" description="Disordered" evidence="1">
    <location>
        <begin position="1"/>
        <end position="20"/>
    </location>
</feature>
<sequence length="263" mass="28762">MFSWLPHSPAAKEAQAPQDTAHDRILADILDEAPTLEPINNSSPGPPTTIYDPLDGSILGTVVSPDSNLQPDEIGKSNAAMWSHLSQVMDLQNQISRMHLDMEEVGMATEAKTKGKTRSRATSISRVIVEDVEGEERIGGTRDEEAERNRLREEQFAKLSGQFHGKKQAINEIMTKLDALSRAVTDFHALQAPNIEFGTRQESLPVTSTDSLASPVLSDPRSLTITESRKASVSSTPFLRHVSEVDTPQFVESPLSTDLALPP</sequence>
<dbReference type="RefSeq" id="XP_037222114.1">
    <property type="nucleotide sequence ID" value="XM_037361822.1"/>
</dbReference>
<protein>
    <submittedName>
        <fullName evidence="2">Uncharacterized protein</fullName>
    </submittedName>
</protein>
<keyword evidence="3" id="KW-1185">Reference proteome</keyword>